<reference evidence="2 3" key="1">
    <citation type="submission" date="2009-02" db="EMBL/GenBank/DDBJ databases">
        <authorList>
            <person name="Fulton L."/>
            <person name="Clifton S."/>
            <person name="Fulton B."/>
            <person name="Xu J."/>
            <person name="Minx P."/>
            <person name="Pepin K.H."/>
            <person name="Johnson M."/>
            <person name="Bhonagiri V."/>
            <person name="Nash W.E."/>
            <person name="Mardis E.R."/>
            <person name="Wilson R.K."/>
        </authorList>
    </citation>
    <scope>NUCLEOTIDE SEQUENCE [LARGE SCALE GENOMIC DNA]</scope>
    <source>
        <strain evidence="2 3">DSM 16841</strain>
    </source>
</reference>
<dbReference type="RefSeq" id="WP_007889803.1">
    <property type="nucleotide sequence ID" value="NZ_ACFY01000153.1"/>
</dbReference>
<organism evidence="2 3">
    <name type="scientific">Roseburia inulinivorans DSM 16841</name>
    <dbReference type="NCBI Taxonomy" id="622312"/>
    <lineage>
        <taxon>Bacteria</taxon>
        <taxon>Bacillati</taxon>
        <taxon>Bacillota</taxon>
        <taxon>Clostridia</taxon>
        <taxon>Lachnospirales</taxon>
        <taxon>Lachnospiraceae</taxon>
        <taxon>Roseburia</taxon>
    </lineage>
</organism>
<dbReference type="GeneID" id="75164148"/>
<feature type="coiled-coil region" evidence="1">
    <location>
        <begin position="490"/>
        <end position="524"/>
    </location>
</feature>
<comment type="caution">
    <text evidence="2">The sequence shown here is derived from an EMBL/GenBank/DDBJ whole genome shotgun (WGS) entry which is preliminary data.</text>
</comment>
<reference evidence="2 3" key="2">
    <citation type="submission" date="2009-03" db="EMBL/GenBank/DDBJ databases">
        <title>Draft genome sequence of Roseburia inulinivorans (DSM 16841).</title>
        <authorList>
            <person name="Sudarsanam P."/>
            <person name="Ley R."/>
            <person name="Guruge J."/>
            <person name="Turnbaugh P.J."/>
            <person name="Mahowald M."/>
            <person name="Liep D."/>
            <person name="Gordon J."/>
        </authorList>
    </citation>
    <scope>NUCLEOTIDE SEQUENCE [LARGE SCALE GENOMIC DNA]</scope>
    <source>
        <strain evidence="2 3">DSM 16841</strain>
    </source>
</reference>
<name>C0FY09_9FIRM</name>
<keyword evidence="2" id="KW-0328">Glycosyltransferase</keyword>
<evidence type="ECO:0000313" key="3">
    <source>
        <dbReference type="Proteomes" id="UP000003561"/>
    </source>
</evidence>
<keyword evidence="1" id="KW-0175">Coiled coil</keyword>
<keyword evidence="2" id="KW-0808">Transferase</keyword>
<evidence type="ECO:0000313" key="2">
    <source>
        <dbReference type="EMBL" id="EEG92495.1"/>
    </source>
</evidence>
<accession>C0FY09</accession>
<evidence type="ECO:0000256" key="1">
    <source>
        <dbReference type="SAM" id="Coils"/>
    </source>
</evidence>
<dbReference type="InterPro" id="IPR010866">
    <property type="entry name" value="A-2_8-polyST"/>
</dbReference>
<dbReference type="Proteomes" id="UP000003561">
    <property type="component" value="Unassembled WGS sequence"/>
</dbReference>
<dbReference type="AlphaFoldDB" id="C0FY09"/>
<gene>
    <name evidence="2" type="ORF">ROSEINA2194_03648</name>
</gene>
<dbReference type="eggNOG" id="ENOG50307U7">
    <property type="taxonomic scope" value="Bacteria"/>
</dbReference>
<dbReference type="GO" id="GO:0016757">
    <property type="term" value="F:glycosyltransferase activity"/>
    <property type="evidence" value="ECO:0007669"/>
    <property type="project" value="UniProtKB-KW"/>
</dbReference>
<dbReference type="Pfam" id="PF07388">
    <property type="entry name" value="A-2_8-polyST"/>
    <property type="match status" value="1"/>
</dbReference>
<dbReference type="EMBL" id="ACFY01000153">
    <property type="protein sequence ID" value="EEG92495.1"/>
    <property type="molecule type" value="Genomic_DNA"/>
</dbReference>
<proteinExistence type="predicted"/>
<protein>
    <submittedName>
        <fullName evidence="2">Lipooligosaccharide sialyltransferase (LST)</fullName>
    </submittedName>
</protein>
<sequence>MVVYQALSAYQILECIEHKEEYHLGEEAVLILGTYIVEKYSNYKQIETYGFFDKVYLFEFGNISGTEEQIVVTVQNRLKELLPFELSEVDKIYIAGIHTYLGVYLIKNNIKFSMFEDGSGALSRPWILADITKKSNSDRYQIINKYGLYNHTSDLIVEKWCNVKSQLADFQDQKEKNYDVVEGFKKLSTEKKERLLSFFGIYDKIEVKKNSVLLLTQQFSNLGQLSFEEHIRIYQSLFDFYLSQNDEIVMKLHPDDIMYYEKLFDNINIVKSVFPAELLPFVFSNMPRKVVTISSTGINLIRDQFKECLEFNALYEKTFKFDHIYYIIAILLKIMNEVKVDFYGINIVQMKNMLSAVGKHDIELHCRQFNESKFSDILLIDDFETDYSLNQLKKFEEEYNTVIYLNSKKMFTMYDEIDRSRFLEMYPWQINITKYVESDNGLEDTEDIVWMKSSEERWICMTETFEMSKKLKNMGAVLNAKTPQEHELEIKRLKGLLEATERRLLDYIQREKELTEEIQRLKNGEEE</sequence>